<dbReference type="EMBL" id="JAIXMP010000015">
    <property type="protein sequence ID" value="KAI9261405.1"/>
    <property type="molecule type" value="Genomic_DNA"/>
</dbReference>
<reference evidence="2" key="1">
    <citation type="journal article" date="2022" name="IScience">
        <title>Evolution of zygomycete secretomes and the origins of terrestrial fungal ecologies.</title>
        <authorList>
            <person name="Chang Y."/>
            <person name="Wang Y."/>
            <person name="Mondo S."/>
            <person name="Ahrendt S."/>
            <person name="Andreopoulos W."/>
            <person name="Barry K."/>
            <person name="Beard J."/>
            <person name="Benny G.L."/>
            <person name="Blankenship S."/>
            <person name="Bonito G."/>
            <person name="Cuomo C."/>
            <person name="Desiro A."/>
            <person name="Gervers K.A."/>
            <person name="Hundley H."/>
            <person name="Kuo A."/>
            <person name="LaButti K."/>
            <person name="Lang B.F."/>
            <person name="Lipzen A."/>
            <person name="O'Donnell K."/>
            <person name="Pangilinan J."/>
            <person name="Reynolds N."/>
            <person name="Sandor L."/>
            <person name="Smith M.E."/>
            <person name="Tsang A."/>
            <person name="Grigoriev I.V."/>
            <person name="Stajich J.E."/>
            <person name="Spatafora J.W."/>
        </authorList>
    </citation>
    <scope>NUCLEOTIDE SEQUENCE</scope>
    <source>
        <strain evidence="2">RSA 2281</strain>
    </source>
</reference>
<name>A0AAD5K983_9FUNG</name>
<feature type="region of interest" description="Disordered" evidence="1">
    <location>
        <begin position="1"/>
        <end position="58"/>
    </location>
</feature>
<protein>
    <submittedName>
        <fullName evidence="2">Uncharacterized protein</fullName>
    </submittedName>
</protein>
<keyword evidence="3" id="KW-1185">Reference proteome</keyword>
<sequence length="173" mass="19969">MNIPLDTSTTVAENDDDSSISGDNKDIISSSSSSSSGYSTTDELLASASAPVPHQDDLLPQQEPTIQFAAFPERPQIHRRWWQEENDDDSEEYEYESLWENIQNMFYAFYTRFTLWFEDTKSQFQQERQFTTRSQRIAEMPFCIATFGSIYGTFILFRAAGNNNNYNNNGYNL</sequence>
<evidence type="ECO:0000256" key="1">
    <source>
        <dbReference type="SAM" id="MobiDB-lite"/>
    </source>
</evidence>
<dbReference type="Proteomes" id="UP001209540">
    <property type="component" value="Unassembled WGS sequence"/>
</dbReference>
<feature type="non-terminal residue" evidence="2">
    <location>
        <position position="173"/>
    </location>
</feature>
<proteinExistence type="predicted"/>
<gene>
    <name evidence="2" type="ORF">BDA99DRAFT_511287</name>
</gene>
<dbReference type="AlphaFoldDB" id="A0AAD5K983"/>
<feature type="compositionally biased region" description="Low complexity" evidence="1">
    <location>
        <begin position="19"/>
        <end position="42"/>
    </location>
</feature>
<feature type="compositionally biased region" description="Polar residues" evidence="1">
    <location>
        <begin position="1"/>
        <end position="12"/>
    </location>
</feature>
<evidence type="ECO:0000313" key="3">
    <source>
        <dbReference type="Proteomes" id="UP001209540"/>
    </source>
</evidence>
<reference evidence="2" key="2">
    <citation type="submission" date="2023-02" db="EMBL/GenBank/DDBJ databases">
        <authorList>
            <consortium name="DOE Joint Genome Institute"/>
            <person name="Mondo S.J."/>
            <person name="Chang Y."/>
            <person name="Wang Y."/>
            <person name="Ahrendt S."/>
            <person name="Andreopoulos W."/>
            <person name="Barry K."/>
            <person name="Beard J."/>
            <person name="Benny G.L."/>
            <person name="Blankenship S."/>
            <person name="Bonito G."/>
            <person name="Cuomo C."/>
            <person name="Desiro A."/>
            <person name="Gervers K.A."/>
            <person name="Hundley H."/>
            <person name="Kuo A."/>
            <person name="LaButti K."/>
            <person name="Lang B.F."/>
            <person name="Lipzen A."/>
            <person name="O'Donnell K."/>
            <person name="Pangilinan J."/>
            <person name="Reynolds N."/>
            <person name="Sandor L."/>
            <person name="Smith M.W."/>
            <person name="Tsang A."/>
            <person name="Grigoriev I.V."/>
            <person name="Stajich J.E."/>
            <person name="Spatafora J.W."/>
        </authorList>
    </citation>
    <scope>NUCLEOTIDE SEQUENCE</scope>
    <source>
        <strain evidence="2">RSA 2281</strain>
    </source>
</reference>
<comment type="caution">
    <text evidence="2">The sequence shown here is derived from an EMBL/GenBank/DDBJ whole genome shotgun (WGS) entry which is preliminary data.</text>
</comment>
<accession>A0AAD5K983</accession>
<evidence type="ECO:0000313" key="2">
    <source>
        <dbReference type="EMBL" id="KAI9261405.1"/>
    </source>
</evidence>
<organism evidence="2 3">
    <name type="scientific">Phascolomyces articulosus</name>
    <dbReference type="NCBI Taxonomy" id="60185"/>
    <lineage>
        <taxon>Eukaryota</taxon>
        <taxon>Fungi</taxon>
        <taxon>Fungi incertae sedis</taxon>
        <taxon>Mucoromycota</taxon>
        <taxon>Mucoromycotina</taxon>
        <taxon>Mucoromycetes</taxon>
        <taxon>Mucorales</taxon>
        <taxon>Lichtheimiaceae</taxon>
        <taxon>Phascolomyces</taxon>
    </lineage>
</organism>